<dbReference type="Gene3D" id="3.40.50.300">
    <property type="entry name" value="P-loop containing nucleotide triphosphate hydrolases"/>
    <property type="match status" value="2"/>
</dbReference>
<evidence type="ECO:0000259" key="4">
    <source>
        <dbReference type="Pfam" id="PF08751"/>
    </source>
</evidence>
<organism evidence="5">
    <name type="scientific">Pseudarthrobacter sulfonivorans</name>
    <dbReference type="NCBI Taxonomy" id="121292"/>
    <lineage>
        <taxon>Bacteria</taxon>
        <taxon>Bacillati</taxon>
        <taxon>Actinomycetota</taxon>
        <taxon>Actinomycetes</taxon>
        <taxon>Micrococcales</taxon>
        <taxon>Micrococcaceae</taxon>
        <taxon>Pseudarthrobacter</taxon>
    </lineage>
</organism>
<dbReference type="PANTHER" id="PTHR43788:SF6">
    <property type="entry name" value="DNA HELICASE B"/>
    <property type="match status" value="1"/>
</dbReference>
<accession>A0A0U3NT79</accession>
<name>A0A0U3NT79_9MICC</name>
<dbReference type="STRING" id="121292.AU252_01770"/>
<dbReference type="RefSeq" id="WP_058929257.1">
    <property type="nucleotide sequence ID" value="NZ_CP013747.1"/>
</dbReference>
<feature type="region of interest" description="Disordered" evidence="3">
    <location>
        <begin position="78"/>
        <end position="100"/>
    </location>
</feature>
<protein>
    <recommendedName>
        <fullName evidence="4">TrwC relaxase domain-containing protein</fullName>
    </recommendedName>
</protein>
<dbReference type="NCBIfam" id="NF041492">
    <property type="entry name" value="MobF"/>
    <property type="match status" value="1"/>
</dbReference>
<evidence type="ECO:0000313" key="6">
    <source>
        <dbReference type="Proteomes" id="UP000065151"/>
    </source>
</evidence>
<dbReference type="Pfam" id="PF08751">
    <property type="entry name" value="TrwC"/>
    <property type="match status" value="1"/>
</dbReference>
<evidence type="ECO:0000256" key="1">
    <source>
        <dbReference type="ARBA" id="ARBA00022741"/>
    </source>
</evidence>
<keyword evidence="1" id="KW-0547">Nucleotide-binding</keyword>
<dbReference type="SUPFAM" id="SSF52540">
    <property type="entry name" value="P-loop containing nucleoside triphosphate hydrolases"/>
    <property type="match status" value="2"/>
</dbReference>
<feature type="domain" description="TrwC relaxase" evidence="4">
    <location>
        <begin position="12"/>
        <end position="332"/>
    </location>
</feature>
<dbReference type="KEGG" id="psul:AU252_01770"/>
<dbReference type="PANTHER" id="PTHR43788">
    <property type="entry name" value="DNA2/NAM7 HELICASE FAMILY MEMBER"/>
    <property type="match status" value="1"/>
</dbReference>
<evidence type="ECO:0000313" key="5">
    <source>
        <dbReference type="EMBL" id="ALV40047.1"/>
    </source>
</evidence>
<dbReference type="InterPro" id="IPR050534">
    <property type="entry name" value="Coronavir_polyprotein_1ab"/>
</dbReference>
<sequence length="1193" mass="129984">MTVSIARLSSESGVKYLLKTTLRADVATRNLTDYYTQSSNPQGRWLGAGLAGIGVESGSTVTPSAAQALFERAENPTTGEALGRHPHQDPPSSHAAPQNRRPTVAGFDLTFSVPKSISVLWALADSVDKARILRAHHSALDATMVWLEATAIHTRAGHNGIARLSVRGAVAASFDHWESRTGDPQLHTHVVIANRVQRNSDGAWGTLDSRTLYKATVAASEHYNGVLFDQLKRDLGTDADVRRPGTTEHNPKLELTGVDDILIREFSSRTRLIDVETDRLVQEWTQTHGRIPTATTKIRLRQQATLSTRTAKPDRIVPLSTRTLEWRNRAAAIDFDAERVVAETINRSRTAPLHDSELSDSWFESTGRLVEQAVAGRRATWNRWNLLAEAERICLELRCASPEDRRHIMDAVANSAEEQSVPLSEFRYGPAASTAPDLAFDGHSVFDWPSDHLYTDVSTLANEARVMAAHHTTDAPAMDPSACSALTEYTNARGVGLWPDQLDAAASILGSGRRLDAVVGPAGTGKTTAMAAVKSFWEAEFGSGSVIGLAPAAASADVLGHELDLATDNVTKWLYESSGPGAANRAERYFDAERRYLAAIATAGGDPSSARFLQRLAQQLTALSATQSRWQFRPNQLVIVDEASMVPTHHLAALVDQAEAAGAKLVLVGDPAQLDAIDAGGMLGWLSRTSKAAQLTTIWRFSQPWERQSSLKLRSGDFRVIQDYNSRGRIRAGTYDSMVDAAYDRWNTDVQAGRSSILIAPDNDTVAMLNERAQADLVTTGRVDPEVTVILSDGLHAGRGDRILARRNDRRLTDQTGDFIRNGTLITITDPPALDGSITGRRLDTGATITLTSRYLAASVELGYATTAHRSQGITVDTGHTLVSEGRLTRELFYVSMTRGRHSNTAYVCEPDPRDHHAIDPSTLPDWQQILSQVLAAEGAEHTAHEIRASEAARVDSLSQFMAERDYLRQIAAYDDVTHLVSTHSPESLDRLRQSPEWSVLTTAWSRASAVDRAAAEQALVDGLLTAADGNESASDIRSRLRAIAQQSRPLIPAAGASPPPPREDIRLLLNNVEHRIGQRNRVTTRTAQMHDSSWKETLRALLPGAIDPQTWHGLVGEVARYRDRWDIDSETLPFGRKPDSADTIQYTEHARVEALVIAVAAAPPEALGSMTSANLKGTSRAASTVQPFDLGS</sequence>
<dbReference type="InterPro" id="IPR027417">
    <property type="entry name" value="P-loop_NTPase"/>
</dbReference>
<dbReference type="GO" id="GO:0005524">
    <property type="term" value="F:ATP binding"/>
    <property type="evidence" value="ECO:0007669"/>
    <property type="project" value="UniProtKB-KW"/>
</dbReference>
<proteinExistence type="predicted"/>
<dbReference type="EMBL" id="CP013747">
    <property type="protein sequence ID" value="ALV40047.1"/>
    <property type="molecule type" value="Genomic_DNA"/>
</dbReference>
<dbReference type="Pfam" id="PF13604">
    <property type="entry name" value="AAA_30"/>
    <property type="match status" value="1"/>
</dbReference>
<evidence type="ECO:0000256" key="3">
    <source>
        <dbReference type="SAM" id="MobiDB-lite"/>
    </source>
</evidence>
<dbReference type="CDD" id="cd18809">
    <property type="entry name" value="SF1_C_RecD"/>
    <property type="match status" value="1"/>
</dbReference>
<dbReference type="InterPro" id="IPR014862">
    <property type="entry name" value="TrwC"/>
</dbReference>
<keyword evidence="2" id="KW-0067">ATP-binding</keyword>
<dbReference type="GO" id="GO:0003678">
    <property type="term" value="F:DNA helicase activity"/>
    <property type="evidence" value="ECO:0007669"/>
    <property type="project" value="UniProtKB-ARBA"/>
</dbReference>
<reference evidence="5 6" key="1">
    <citation type="submission" date="2015-12" db="EMBL/GenBank/DDBJ databases">
        <authorList>
            <person name="Shamseldin A."/>
            <person name="Moawad H."/>
            <person name="Abd El-Rahim W.M."/>
            <person name="Sadowsky M.J."/>
        </authorList>
    </citation>
    <scope>NUCLEOTIDE SEQUENCE [LARGE SCALE GENOMIC DNA]</scope>
    <source>
        <strain evidence="5 6">Ar51</strain>
    </source>
</reference>
<gene>
    <name evidence="5" type="ORF">AU252_01770</name>
</gene>
<dbReference type="AlphaFoldDB" id="A0A0U3NT79"/>
<evidence type="ECO:0000256" key="2">
    <source>
        <dbReference type="ARBA" id="ARBA00022840"/>
    </source>
</evidence>
<dbReference type="Proteomes" id="UP000065151">
    <property type="component" value="Chromosome"/>
</dbReference>
<dbReference type="SUPFAM" id="SSF55464">
    <property type="entry name" value="Origin of replication-binding domain, RBD-like"/>
    <property type="match status" value="1"/>
</dbReference>